<accession>A0A558CKY9</accession>
<gene>
    <name evidence="1" type="ORF">FHK82_17195</name>
</gene>
<evidence type="ECO:0000313" key="2">
    <source>
        <dbReference type="Proteomes" id="UP000317355"/>
    </source>
</evidence>
<dbReference type="AlphaFoldDB" id="A0A558CKY9"/>
<name>A0A558CKY9_9GAMM</name>
<dbReference type="PROSITE" id="PS51257">
    <property type="entry name" value="PROKAR_LIPOPROTEIN"/>
    <property type="match status" value="1"/>
</dbReference>
<comment type="caution">
    <text evidence="1">The sequence shown here is derived from an EMBL/GenBank/DDBJ whole genome shotgun (WGS) entry which is preliminary data.</text>
</comment>
<protein>
    <submittedName>
        <fullName evidence="1">Uncharacterized protein</fullName>
    </submittedName>
</protein>
<proteinExistence type="predicted"/>
<dbReference type="InterPro" id="IPR011990">
    <property type="entry name" value="TPR-like_helical_dom_sf"/>
</dbReference>
<sequence>MSVDRSRKMPVRHLFLLFIATLLAGCVTVAEKEAFESQPMYGQPEQVRPDYLKWEDASFIKQTTQRFNGDPKRASRVWTQQGNELLQYGDVEGAMRKFNQAWLLDDLNYQVYWGFGQVMVIKNELPDAKQYLLKANELIDDPFQKPALLTDLGTVVSLQGDAFSAMQTAEREALFLRANGYFESVLELDSSYFPVWQRWAQSLYREGKYAAAWEKIHEAQARGVKQFSKRFIEQLSAKQPEPR</sequence>
<evidence type="ECO:0000313" key="1">
    <source>
        <dbReference type="EMBL" id="TVT49414.1"/>
    </source>
</evidence>
<dbReference type="SUPFAM" id="SSF48452">
    <property type="entry name" value="TPR-like"/>
    <property type="match status" value="1"/>
</dbReference>
<organism evidence="1 2">
    <name type="scientific">Sedimenticola thiotaurini</name>
    <dbReference type="NCBI Taxonomy" id="1543721"/>
    <lineage>
        <taxon>Bacteria</taxon>
        <taxon>Pseudomonadati</taxon>
        <taxon>Pseudomonadota</taxon>
        <taxon>Gammaproteobacteria</taxon>
        <taxon>Chromatiales</taxon>
        <taxon>Sedimenticolaceae</taxon>
        <taxon>Sedimenticola</taxon>
    </lineage>
</organism>
<dbReference type="Gene3D" id="1.25.40.10">
    <property type="entry name" value="Tetratricopeptide repeat domain"/>
    <property type="match status" value="1"/>
</dbReference>
<dbReference type="EMBL" id="VMRY01000122">
    <property type="protein sequence ID" value="TVT49414.1"/>
    <property type="molecule type" value="Genomic_DNA"/>
</dbReference>
<reference evidence="1 2" key="1">
    <citation type="submission" date="2019-07" db="EMBL/GenBank/DDBJ databases">
        <title>The pathways for chlorine oxyanion respiration interact through the shared metabolite chlorate.</title>
        <authorList>
            <person name="Barnum T.P."/>
            <person name="Cheng Y."/>
            <person name="Hill K.A."/>
            <person name="Lucas L.N."/>
            <person name="Carlson H.K."/>
            <person name="Coates J.D."/>
        </authorList>
    </citation>
    <scope>NUCLEOTIDE SEQUENCE [LARGE SCALE GENOMIC DNA]</scope>
    <source>
        <strain evidence="1">BK-3</strain>
    </source>
</reference>
<dbReference type="Proteomes" id="UP000317355">
    <property type="component" value="Unassembled WGS sequence"/>
</dbReference>